<dbReference type="Pfam" id="PF08907">
    <property type="entry name" value="DUF1853"/>
    <property type="match status" value="1"/>
</dbReference>
<proteinExistence type="predicted"/>
<dbReference type="RefSeq" id="WP_149601483.1">
    <property type="nucleotide sequence ID" value="NZ_VTUU01000012.1"/>
</dbReference>
<protein>
    <submittedName>
        <fullName evidence="1">DUF1853 family protein</fullName>
    </submittedName>
</protein>
<gene>
    <name evidence="1" type="ORF">FWJ25_17115</name>
</gene>
<comment type="caution">
    <text evidence="1">The sequence shown here is derived from an EMBL/GenBank/DDBJ whole genome shotgun (WGS) entry which is preliminary data.</text>
</comment>
<sequence length="301" mass="35235">MELSDKNRNLMAFHTPVIRHLAWLCDAPQLINSELSFRPLDYLPANYRETLLDWDQNPQHAPASLLEPPPRRLGFYFEHLYNVLLTDLLGWKVLLKNIQIQAAGKTLGELDFVVHNTSDDRIEHHEIAIKYYLGVSERDMPPLWYGPNARDRLDLKSDRLLHHQSQRTREPQTRALLQSHRIDSPLTARVFMPGYLFYPLNPVLSSPSGCPENHLRGRWTYASDTKEIDTSHWVQLLKPHWIGPWLQQHLPLSDAADNALGKIEQDQIPRLFAQLAFSERFHQWCEVERYFIVPSCWPDKR</sequence>
<dbReference type="Proteomes" id="UP000323161">
    <property type="component" value="Unassembled WGS sequence"/>
</dbReference>
<keyword evidence="2" id="KW-1185">Reference proteome</keyword>
<name>A0A5B0V977_9GAMM</name>
<evidence type="ECO:0000313" key="2">
    <source>
        <dbReference type="Proteomes" id="UP000323161"/>
    </source>
</evidence>
<dbReference type="InterPro" id="IPR015003">
    <property type="entry name" value="DUF1853"/>
</dbReference>
<dbReference type="AlphaFoldDB" id="A0A5B0V977"/>
<accession>A0A5B0V977</accession>
<organism evidence="1 2">
    <name type="scientific">Marinobacter salinexigens</name>
    <dbReference type="NCBI Taxonomy" id="2919747"/>
    <lineage>
        <taxon>Bacteria</taxon>
        <taxon>Pseudomonadati</taxon>
        <taxon>Pseudomonadota</taxon>
        <taxon>Gammaproteobacteria</taxon>
        <taxon>Pseudomonadales</taxon>
        <taxon>Marinobacteraceae</taxon>
        <taxon>Marinobacter</taxon>
    </lineage>
</organism>
<reference evidence="1 2" key="1">
    <citation type="submission" date="2019-08" db="EMBL/GenBank/DDBJ databases">
        <title>Marinobacter ZYF650 sp. nov., a marine bacterium isolated from seawater of the Mariana trench.</title>
        <authorList>
            <person name="Ahmad W."/>
        </authorList>
    </citation>
    <scope>NUCLEOTIDE SEQUENCE [LARGE SCALE GENOMIC DNA]</scope>
    <source>
        <strain evidence="1 2">ZYF650</strain>
    </source>
</reference>
<evidence type="ECO:0000313" key="1">
    <source>
        <dbReference type="EMBL" id="KAA1171127.1"/>
    </source>
</evidence>
<dbReference type="EMBL" id="VTUU01000012">
    <property type="protein sequence ID" value="KAA1171127.1"/>
    <property type="molecule type" value="Genomic_DNA"/>
</dbReference>